<organism evidence="1">
    <name type="scientific">Tuwongella immobilis</name>
    <dbReference type="NCBI Taxonomy" id="692036"/>
    <lineage>
        <taxon>Bacteria</taxon>
        <taxon>Pseudomonadati</taxon>
        <taxon>Planctomycetota</taxon>
        <taxon>Planctomycetia</taxon>
        <taxon>Gemmatales</taxon>
        <taxon>Gemmataceae</taxon>
        <taxon>Tuwongella</taxon>
    </lineage>
</organism>
<proteinExistence type="predicted"/>
<dbReference type="Proteomes" id="UP000464378">
    <property type="component" value="Chromosome"/>
</dbReference>
<dbReference type="EMBL" id="LR593887">
    <property type="protein sequence ID" value="VTS07978.1"/>
    <property type="molecule type" value="Genomic_DNA"/>
</dbReference>
<dbReference type="InParanoid" id="A0A6C2YV92"/>
<protein>
    <submittedName>
        <fullName evidence="1">Uncharacterized protein</fullName>
    </submittedName>
</protein>
<evidence type="ECO:0000313" key="2">
    <source>
        <dbReference type="Proteomes" id="UP000464378"/>
    </source>
</evidence>
<dbReference type="KEGG" id="tim:GMBLW1_38820"/>
<dbReference type="EMBL" id="LR586016">
    <property type="protein sequence ID" value="VIP05311.1"/>
    <property type="molecule type" value="Genomic_DNA"/>
</dbReference>
<gene>
    <name evidence="1" type="ORF">GMBLW1_38820</name>
</gene>
<evidence type="ECO:0000313" key="1">
    <source>
        <dbReference type="EMBL" id="VIP05311.1"/>
    </source>
</evidence>
<name>A0A6C2YV92_9BACT</name>
<dbReference type="RefSeq" id="WP_162660403.1">
    <property type="nucleotide sequence ID" value="NZ_LR593887.1"/>
</dbReference>
<reference evidence="1" key="1">
    <citation type="submission" date="2019-04" db="EMBL/GenBank/DDBJ databases">
        <authorList>
            <consortium name="Science for Life Laboratories"/>
        </authorList>
    </citation>
    <scope>NUCLEOTIDE SEQUENCE</scope>
    <source>
        <strain evidence="1">MBLW1</strain>
    </source>
</reference>
<keyword evidence="2" id="KW-1185">Reference proteome</keyword>
<sequence length="51" mass="6056">MNTQFTTEDLHSRLNSLYDELDRYAILTDYDPDLDDLTREIAELRYASLND</sequence>
<dbReference type="AlphaFoldDB" id="A0A6C2YV92"/>
<accession>A0A6C2YV92</accession>